<protein>
    <recommendedName>
        <fullName evidence="4">RRM domain-containing protein</fullName>
    </recommendedName>
</protein>
<feature type="region of interest" description="Disordered" evidence="3">
    <location>
        <begin position="168"/>
        <end position="239"/>
    </location>
</feature>
<name>D8S5T1_SELML</name>
<dbReference type="InterPro" id="IPR012677">
    <property type="entry name" value="Nucleotide-bd_a/b_plait_sf"/>
</dbReference>
<feature type="region of interest" description="Disordered" evidence="3">
    <location>
        <begin position="467"/>
        <end position="528"/>
    </location>
</feature>
<dbReference type="InterPro" id="IPR000504">
    <property type="entry name" value="RRM_dom"/>
</dbReference>
<dbReference type="KEGG" id="smo:SELMODRAFT_418465"/>
<organism evidence="6">
    <name type="scientific">Selaginella moellendorffii</name>
    <name type="common">Spikemoss</name>
    <dbReference type="NCBI Taxonomy" id="88036"/>
    <lineage>
        <taxon>Eukaryota</taxon>
        <taxon>Viridiplantae</taxon>
        <taxon>Streptophyta</taxon>
        <taxon>Embryophyta</taxon>
        <taxon>Tracheophyta</taxon>
        <taxon>Lycopodiopsida</taxon>
        <taxon>Selaginellales</taxon>
        <taxon>Selaginellaceae</taxon>
        <taxon>Selaginella</taxon>
    </lineage>
</organism>
<dbReference type="SUPFAM" id="SSF54928">
    <property type="entry name" value="RNA-binding domain, RBD"/>
    <property type="match status" value="2"/>
</dbReference>
<dbReference type="EMBL" id="GL377603">
    <property type="protein sequence ID" value="EFJ20111.1"/>
    <property type="molecule type" value="Genomic_DNA"/>
</dbReference>
<evidence type="ECO:0000313" key="5">
    <source>
        <dbReference type="EMBL" id="EFJ20111.1"/>
    </source>
</evidence>
<dbReference type="InterPro" id="IPR058941">
    <property type="entry name" value="HTH_AT3G52170-like"/>
</dbReference>
<feature type="compositionally biased region" description="Pro residues" evidence="3">
    <location>
        <begin position="501"/>
        <end position="526"/>
    </location>
</feature>
<evidence type="ECO:0000313" key="6">
    <source>
        <dbReference type="Proteomes" id="UP000001514"/>
    </source>
</evidence>
<dbReference type="HOGENOM" id="CLU_432394_0_0_1"/>
<evidence type="ECO:0000256" key="3">
    <source>
        <dbReference type="SAM" id="MobiDB-lite"/>
    </source>
</evidence>
<keyword evidence="2" id="KW-0175">Coiled coil</keyword>
<accession>D8S5T1</accession>
<reference evidence="5 6" key="1">
    <citation type="journal article" date="2011" name="Science">
        <title>The Selaginella genome identifies genetic changes associated with the evolution of vascular plants.</title>
        <authorList>
            <person name="Banks J.A."/>
            <person name="Nishiyama T."/>
            <person name="Hasebe M."/>
            <person name="Bowman J.L."/>
            <person name="Gribskov M."/>
            <person name="dePamphilis C."/>
            <person name="Albert V.A."/>
            <person name="Aono N."/>
            <person name="Aoyama T."/>
            <person name="Ambrose B.A."/>
            <person name="Ashton N.W."/>
            <person name="Axtell M.J."/>
            <person name="Barker E."/>
            <person name="Barker M.S."/>
            <person name="Bennetzen J.L."/>
            <person name="Bonawitz N.D."/>
            <person name="Chapple C."/>
            <person name="Cheng C."/>
            <person name="Correa L.G."/>
            <person name="Dacre M."/>
            <person name="DeBarry J."/>
            <person name="Dreyer I."/>
            <person name="Elias M."/>
            <person name="Engstrom E.M."/>
            <person name="Estelle M."/>
            <person name="Feng L."/>
            <person name="Finet C."/>
            <person name="Floyd S.K."/>
            <person name="Frommer W.B."/>
            <person name="Fujita T."/>
            <person name="Gramzow L."/>
            <person name="Gutensohn M."/>
            <person name="Harholt J."/>
            <person name="Hattori M."/>
            <person name="Heyl A."/>
            <person name="Hirai T."/>
            <person name="Hiwatashi Y."/>
            <person name="Ishikawa M."/>
            <person name="Iwata M."/>
            <person name="Karol K.G."/>
            <person name="Koehler B."/>
            <person name="Kolukisaoglu U."/>
            <person name="Kubo M."/>
            <person name="Kurata T."/>
            <person name="Lalonde S."/>
            <person name="Li K."/>
            <person name="Li Y."/>
            <person name="Litt A."/>
            <person name="Lyons E."/>
            <person name="Manning G."/>
            <person name="Maruyama T."/>
            <person name="Michael T.P."/>
            <person name="Mikami K."/>
            <person name="Miyazaki S."/>
            <person name="Morinaga S."/>
            <person name="Murata T."/>
            <person name="Mueller-Roeber B."/>
            <person name="Nelson D.R."/>
            <person name="Obara M."/>
            <person name="Oguri Y."/>
            <person name="Olmstead R.G."/>
            <person name="Onodera N."/>
            <person name="Petersen B.L."/>
            <person name="Pils B."/>
            <person name="Prigge M."/>
            <person name="Rensing S.A."/>
            <person name="Riano-Pachon D.M."/>
            <person name="Roberts A.W."/>
            <person name="Sato Y."/>
            <person name="Scheller H.V."/>
            <person name="Schulz B."/>
            <person name="Schulz C."/>
            <person name="Shakirov E.V."/>
            <person name="Shibagaki N."/>
            <person name="Shinohara N."/>
            <person name="Shippen D.E."/>
            <person name="Soerensen I."/>
            <person name="Sotooka R."/>
            <person name="Sugimoto N."/>
            <person name="Sugita M."/>
            <person name="Sumikawa N."/>
            <person name="Tanurdzic M."/>
            <person name="Theissen G."/>
            <person name="Ulvskov P."/>
            <person name="Wakazuki S."/>
            <person name="Weng J.K."/>
            <person name="Willats W.W."/>
            <person name="Wipf D."/>
            <person name="Wolf P.G."/>
            <person name="Yang L."/>
            <person name="Zimmer A.D."/>
            <person name="Zhu Q."/>
            <person name="Mitros T."/>
            <person name="Hellsten U."/>
            <person name="Loque D."/>
            <person name="Otillar R."/>
            <person name="Salamov A."/>
            <person name="Schmutz J."/>
            <person name="Shapiro H."/>
            <person name="Lindquist E."/>
            <person name="Lucas S."/>
            <person name="Rokhsar D."/>
            <person name="Grigoriev I.V."/>
        </authorList>
    </citation>
    <scope>NUCLEOTIDE SEQUENCE [LARGE SCALE GENOMIC DNA]</scope>
</reference>
<dbReference type="GO" id="GO:0003723">
    <property type="term" value="F:RNA binding"/>
    <property type="evidence" value="ECO:0007669"/>
    <property type="project" value="UniProtKB-UniRule"/>
</dbReference>
<feature type="compositionally biased region" description="Low complexity" evidence="3">
    <location>
        <begin position="188"/>
        <end position="197"/>
    </location>
</feature>
<feature type="coiled-coil region" evidence="2">
    <location>
        <begin position="717"/>
        <end position="744"/>
    </location>
</feature>
<dbReference type="Pfam" id="PF00076">
    <property type="entry name" value="RRM_1"/>
    <property type="match status" value="1"/>
</dbReference>
<dbReference type="Pfam" id="PF25896">
    <property type="entry name" value="HTH_AT3G52170"/>
    <property type="match status" value="1"/>
</dbReference>
<sequence length="766" mass="84550">MVALAMVVSPRSLACGASLSAAAVEYRRLAMARVLAARMPALLRESVGSRVLVSAVSKRSFAAHAGLSRESSNLSSRLPVQVSWRKHTEKSFARPAAVEEPPELTKKRLSRDERAALVKSFVEKYASENNGEFPTLALVLKETGGSRAVVKDILADLQSSITVKVEVTATPSTEEPLPKVEPPNVAKASSPAAAAGSESEEEDESEEEEEVLEEKTSTAPPPSSSAPEEKITSLKRAAGETPGEINSTYIDILSRLKSLGTERKKEETAAAAESATSETEEKEIKRPSFAARILPPRHGMFVRFLNPAATEEDLKQAFGDCGEITRVSAVKPMKPTAKFTYGFIDFKTADGLSNALRKNVVILGNKVETEAAPTQNTQLSDVAPKIKEPQPAGGGLIDNLVSKVVSMVPPNTENAKNQMSQTPRVWNGQDAPRFSQPGMMNMNKAGGAVGERPDFKPKGMGFQKNEMMPPPRNDMQMPPRNDFPPRNDMPPRMDTPFPRNDMPPPRMDMPPPPPPQMQQPPRPLPPRNENGGFVSPIPPLGDPQKMRKDLSVCVENLPPTTNVTQLRDALAIHGEIYATYLKHRDMNSSTYVFEYLTDEGKESALSAHWVHINGQLVRISRADVPKTTVVRVSNISPSTPDSEFINACKSCGQVERVESRRDRVRDVFYHPAETRNMIKILDRLNEVTINQSRWHAKPAPRCSINMLNRPEGSEFICQQIKALLRNQESMLQQLQIEQRDLRELSMYAVEILNSQNRKYSMVLCGQ</sequence>
<evidence type="ECO:0000256" key="2">
    <source>
        <dbReference type="SAM" id="Coils"/>
    </source>
</evidence>
<dbReference type="CDD" id="cd00590">
    <property type="entry name" value="RRM_SF"/>
    <property type="match status" value="2"/>
</dbReference>
<keyword evidence="6" id="KW-1185">Reference proteome</keyword>
<evidence type="ECO:0000256" key="1">
    <source>
        <dbReference type="PROSITE-ProRule" id="PRU00176"/>
    </source>
</evidence>
<keyword evidence="1" id="KW-0694">RNA-binding</keyword>
<proteinExistence type="predicted"/>
<dbReference type="PANTHER" id="PTHR34568:SF5">
    <property type="entry name" value="RNA-BINDING (RRM_RBD_RNP MOTIFS) FAMILY PROTEIN"/>
    <property type="match status" value="1"/>
</dbReference>
<feature type="region of interest" description="Disordered" evidence="3">
    <location>
        <begin position="262"/>
        <end position="287"/>
    </location>
</feature>
<dbReference type="InterPro" id="IPR035979">
    <property type="entry name" value="RBD_domain_sf"/>
</dbReference>
<dbReference type="SMART" id="SM00360">
    <property type="entry name" value="RRM"/>
    <property type="match status" value="3"/>
</dbReference>
<gene>
    <name evidence="5" type="ORF">SELMODRAFT_418465</name>
</gene>
<dbReference type="PROSITE" id="PS50102">
    <property type="entry name" value="RRM"/>
    <property type="match status" value="1"/>
</dbReference>
<dbReference type="Gramene" id="EFJ20111">
    <property type="protein sequence ID" value="EFJ20111"/>
    <property type="gene ID" value="SELMODRAFT_418465"/>
</dbReference>
<dbReference type="AlphaFoldDB" id="D8S5T1"/>
<evidence type="ECO:0000259" key="4">
    <source>
        <dbReference type="PROSITE" id="PS50102"/>
    </source>
</evidence>
<dbReference type="Proteomes" id="UP000001514">
    <property type="component" value="Unassembled WGS sequence"/>
</dbReference>
<dbReference type="PANTHER" id="PTHR34568">
    <property type="entry name" value="RRM DOMAIN-CONTAINING PROTEIN"/>
    <property type="match status" value="1"/>
</dbReference>
<dbReference type="InterPro" id="IPR058942">
    <property type="entry name" value="AT3G52170-like"/>
</dbReference>
<dbReference type="Gene3D" id="3.30.70.330">
    <property type="match status" value="1"/>
</dbReference>
<dbReference type="InParanoid" id="D8S5T1"/>
<feature type="domain" description="RRM" evidence="4">
    <location>
        <begin position="298"/>
        <end position="374"/>
    </location>
</feature>
<feature type="compositionally biased region" description="Acidic residues" evidence="3">
    <location>
        <begin position="198"/>
        <end position="212"/>
    </location>
</feature>